<dbReference type="InterPro" id="IPR006442">
    <property type="entry name" value="Antitoxin_Phd/YefM"/>
</dbReference>
<dbReference type="RefSeq" id="WP_135945178.1">
    <property type="nucleotide sequence ID" value="NZ_BMEI01000003.1"/>
</dbReference>
<dbReference type="OrthoDB" id="9800503at2"/>
<reference evidence="3 4" key="1">
    <citation type="journal article" date="2013" name="Int. J. Syst. Evol. Microbiol.">
        <title>Marinicauda pacifica gen. nov., sp. nov., a prosthecate alphaproteobacterium of the family Hyphomonadaceae isolated from deep seawater.</title>
        <authorList>
            <person name="Zhang X.Y."/>
            <person name="Li G.W."/>
            <person name="Wang C.S."/>
            <person name="Zhang Y.J."/>
            <person name="Xu X.W."/>
            <person name="Li H."/>
            <person name="Liu A."/>
            <person name="Liu C."/>
            <person name="Xie B.B."/>
            <person name="Qin Q.L."/>
            <person name="Xu Z."/>
            <person name="Chen X.L."/>
            <person name="Zhou B.C."/>
            <person name="Zhang Y.Z."/>
        </authorList>
    </citation>
    <scope>NUCLEOTIDE SEQUENCE [LARGE SCALE GENOMIC DNA]</scope>
    <source>
        <strain evidence="3 4">P-1 km-3</strain>
    </source>
</reference>
<comment type="caution">
    <text evidence="3">The sequence shown here is derived from an EMBL/GenBank/DDBJ whole genome shotgun (WGS) entry which is preliminary data.</text>
</comment>
<comment type="function">
    <text evidence="2">Antitoxin component of a type II toxin-antitoxin (TA) system.</text>
</comment>
<dbReference type="PANTHER" id="PTHR35377">
    <property type="entry name" value="ANTITOXIN VAPB49-RELATED-RELATED"/>
    <property type="match status" value="1"/>
</dbReference>
<dbReference type="Gene3D" id="3.40.1620.10">
    <property type="entry name" value="YefM-like domain"/>
    <property type="match status" value="1"/>
</dbReference>
<organism evidence="3 4">
    <name type="scientific">Marinicauda pacifica</name>
    <dbReference type="NCBI Taxonomy" id="1133559"/>
    <lineage>
        <taxon>Bacteria</taxon>
        <taxon>Pseudomonadati</taxon>
        <taxon>Pseudomonadota</taxon>
        <taxon>Alphaproteobacteria</taxon>
        <taxon>Maricaulales</taxon>
        <taxon>Maricaulaceae</taxon>
        <taxon>Marinicauda</taxon>
    </lineage>
</organism>
<dbReference type="NCBIfam" id="TIGR01552">
    <property type="entry name" value="phd_fam"/>
    <property type="match status" value="1"/>
</dbReference>
<dbReference type="Pfam" id="PF02604">
    <property type="entry name" value="PhdYeFM_antitox"/>
    <property type="match status" value="1"/>
</dbReference>
<evidence type="ECO:0000313" key="3">
    <source>
        <dbReference type="EMBL" id="TGY92045.1"/>
    </source>
</evidence>
<evidence type="ECO:0000313" key="4">
    <source>
        <dbReference type="Proteomes" id="UP000305451"/>
    </source>
</evidence>
<dbReference type="AlphaFoldDB" id="A0A4S2H884"/>
<evidence type="ECO:0000256" key="2">
    <source>
        <dbReference type="RuleBase" id="RU362080"/>
    </source>
</evidence>
<accession>A0A4S2H884</accession>
<name>A0A4S2H884_9PROT</name>
<dbReference type="SUPFAM" id="SSF143120">
    <property type="entry name" value="YefM-like"/>
    <property type="match status" value="1"/>
</dbReference>
<evidence type="ECO:0000256" key="1">
    <source>
        <dbReference type="ARBA" id="ARBA00009981"/>
    </source>
</evidence>
<gene>
    <name evidence="3" type="ORF">E5162_10270</name>
</gene>
<dbReference type="InterPro" id="IPR051416">
    <property type="entry name" value="phD-YefM_TA_antitoxins"/>
</dbReference>
<proteinExistence type="inferred from homology"/>
<dbReference type="InterPro" id="IPR036165">
    <property type="entry name" value="YefM-like_sf"/>
</dbReference>
<comment type="similarity">
    <text evidence="1 2">Belongs to the phD/YefM antitoxin family.</text>
</comment>
<sequence>MKTVTVHEAKTHLSRLLREVEAGEEIIIRRGNKTVARLSAAETGAPRPRHTPGAWSDLGPWSKEANDILLAPAFTDEEIEQLESIDKFEEPKA</sequence>
<protein>
    <recommendedName>
        <fullName evidence="2">Antitoxin</fullName>
    </recommendedName>
</protein>
<keyword evidence="4" id="KW-1185">Reference proteome</keyword>
<dbReference type="Proteomes" id="UP000305451">
    <property type="component" value="Unassembled WGS sequence"/>
</dbReference>
<dbReference type="EMBL" id="SRXV01000003">
    <property type="protein sequence ID" value="TGY92045.1"/>
    <property type="molecule type" value="Genomic_DNA"/>
</dbReference>